<evidence type="ECO:0000256" key="8">
    <source>
        <dbReference type="ARBA" id="ARBA00022982"/>
    </source>
</evidence>
<dbReference type="InterPro" id="IPR050668">
    <property type="entry name" value="Cytochrome_b5"/>
</dbReference>
<keyword evidence="2" id="KW-0813">Transport</keyword>
<evidence type="ECO:0000313" key="16">
    <source>
        <dbReference type="EMBL" id="JAS20974.1"/>
    </source>
</evidence>
<evidence type="ECO:0000256" key="9">
    <source>
        <dbReference type="ARBA" id="ARBA00023004"/>
    </source>
</evidence>
<sequence length="137" mass="15827">MMEQFSWDEIRLHNRRENCWVVIESFVYDVTNFLSKHPAGPELILEQAGKDGTKPFFNAGHPPYAKEYLKTFRIGEISEPDRKTVIRLPPITTSEILSSSSTTSNRSDWQTYILYAILGIITLIGIFIIVLFIKLYK</sequence>
<dbReference type="Pfam" id="PF00173">
    <property type="entry name" value="Cyt-b5"/>
    <property type="match status" value="1"/>
</dbReference>
<dbReference type="PROSITE" id="PS00191">
    <property type="entry name" value="CYTOCHROME_B5_1"/>
    <property type="match status" value="1"/>
</dbReference>
<evidence type="ECO:0000256" key="5">
    <source>
        <dbReference type="ARBA" id="ARBA00022723"/>
    </source>
</evidence>
<dbReference type="PRINTS" id="PR00363">
    <property type="entry name" value="CYTOCHROMEB5"/>
</dbReference>
<reference evidence="16" key="1">
    <citation type="submission" date="2015-12" db="EMBL/GenBank/DDBJ databases">
        <title>De novo transcriptome assembly of four potential Pierce s Disease insect vectors from Arizona vineyards.</title>
        <authorList>
            <person name="Tassone E.E."/>
        </authorList>
    </citation>
    <scope>NUCLEOTIDE SEQUENCE</scope>
</reference>
<evidence type="ECO:0000256" key="3">
    <source>
        <dbReference type="ARBA" id="ARBA00022617"/>
    </source>
</evidence>
<comment type="subcellular location">
    <subcellularLocation>
        <location evidence="1">Endoplasmic reticulum membrane</location>
        <topology evidence="1">Single-pass membrane protein</topology>
        <orientation evidence="1">Cytoplasmic side</orientation>
    </subcellularLocation>
    <subcellularLocation>
        <location evidence="11">Microsome membrane</location>
        <topology evidence="11">Single-pass membrane protein</topology>
        <orientation evidence="11">Cytoplasmic side</orientation>
    </subcellularLocation>
</comment>
<protein>
    <recommendedName>
        <fullName evidence="13">Cytochrome b5</fullName>
    </recommendedName>
</protein>
<evidence type="ECO:0000256" key="12">
    <source>
        <dbReference type="ARBA" id="ARBA00038168"/>
    </source>
</evidence>
<accession>A0A1B6D5K6</accession>
<dbReference type="GO" id="GO:0020037">
    <property type="term" value="F:heme binding"/>
    <property type="evidence" value="ECO:0007669"/>
    <property type="project" value="UniProtKB-UniRule"/>
</dbReference>
<name>A0A1B6D5K6_9HEMI</name>
<keyword evidence="6" id="KW-0256">Endoplasmic reticulum</keyword>
<dbReference type="SUPFAM" id="SSF55856">
    <property type="entry name" value="Cytochrome b5-like heme/steroid binding domain"/>
    <property type="match status" value="1"/>
</dbReference>
<evidence type="ECO:0000256" key="4">
    <source>
        <dbReference type="ARBA" id="ARBA00022692"/>
    </source>
</evidence>
<feature type="transmembrane region" description="Helical" evidence="14">
    <location>
        <begin position="112"/>
        <end position="133"/>
    </location>
</feature>
<dbReference type="AlphaFoldDB" id="A0A1B6D5K6"/>
<evidence type="ECO:0000256" key="13">
    <source>
        <dbReference type="ARBA" id="ARBA00039806"/>
    </source>
</evidence>
<keyword evidence="3 14" id="KW-0349">Heme</keyword>
<dbReference type="InterPro" id="IPR018506">
    <property type="entry name" value="Cyt_B5_heme-BS"/>
</dbReference>
<evidence type="ECO:0000256" key="2">
    <source>
        <dbReference type="ARBA" id="ARBA00022448"/>
    </source>
</evidence>
<dbReference type="Gene3D" id="3.10.120.10">
    <property type="entry name" value="Cytochrome b5-like heme/steroid binding domain"/>
    <property type="match status" value="1"/>
</dbReference>
<dbReference type="PANTHER" id="PTHR19359:SF150">
    <property type="entry name" value="CYTOCHROME B5"/>
    <property type="match status" value="1"/>
</dbReference>
<evidence type="ECO:0000256" key="10">
    <source>
        <dbReference type="ARBA" id="ARBA00023136"/>
    </source>
</evidence>
<dbReference type="InterPro" id="IPR036400">
    <property type="entry name" value="Cyt_B5-like_heme/steroid_sf"/>
</dbReference>
<evidence type="ECO:0000256" key="7">
    <source>
        <dbReference type="ARBA" id="ARBA00022848"/>
    </source>
</evidence>
<evidence type="ECO:0000256" key="11">
    <source>
        <dbReference type="ARBA" id="ARBA00037877"/>
    </source>
</evidence>
<keyword evidence="14" id="KW-1133">Transmembrane helix</keyword>
<comment type="similarity">
    <text evidence="12 14">Belongs to the cytochrome b5 family.</text>
</comment>
<dbReference type="GO" id="GO:0005789">
    <property type="term" value="C:endoplasmic reticulum membrane"/>
    <property type="evidence" value="ECO:0007669"/>
    <property type="project" value="UniProtKB-SubCell"/>
</dbReference>
<dbReference type="EMBL" id="GEDC01016324">
    <property type="protein sequence ID" value="JAS20974.1"/>
    <property type="molecule type" value="Transcribed_RNA"/>
</dbReference>
<dbReference type="SMART" id="SM01117">
    <property type="entry name" value="Cyt-b5"/>
    <property type="match status" value="1"/>
</dbReference>
<evidence type="ECO:0000259" key="15">
    <source>
        <dbReference type="PROSITE" id="PS50255"/>
    </source>
</evidence>
<keyword evidence="10 14" id="KW-0472">Membrane</keyword>
<keyword evidence="7" id="KW-0492">Microsome</keyword>
<feature type="domain" description="Cytochrome b5 heme-binding" evidence="15">
    <location>
        <begin position="2"/>
        <end position="78"/>
    </location>
</feature>
<dbReference type="InterPro" id="IPR001199">
    <property type="entry name" value="Cyt_B5-like_heme/steroid-bd"/>
</dbReference>
<keyword evidence="9 14" id="KW-0408">Iron</keyword>
<evidence type="ECO:0000256" key="6">
    <source>
        <dbReference type="ARBA" id="ARBA00022824"/>
    </source>
</evidence>
<dbReference type="PANTHER" id="PTHR19359">
    <property type="entry name" value="CYTOCHROME B5"/>
    <property type="match status" value="1"/>
</dbReference>
<keyword evidence="4 14" id="KW-0812">Transmembrane</keyword>
<dbReference type="GO" id="GO:0046872">
    <property type="term" value="F:metal ion binding"/>
    <property type="evidence" value="ECO:0007669"/>
    <property type="project" value="UniProtKB-UniRule"/>
</dbReference>
<evidence type="ECO:0000256" key="1">
    <source>
        <dbReference type="ARBA" id="ARBA00004131"/>
    </source>
</evidence>
<evidence type="ECO:0000256" key="14">
    <source>
        <dbReference type="RuleBase" id="RU362121"/>
    </source>
</evidence>
<keyword evidence="8" id="KW-0249">Electron transport</keyword>
<gene>
    <name evidence="16" type="ORF">g.721</name>
</gene>
<organism evidence="16">
    <name type="scientific">Clastoptera arizonana</name>
    <name type="common">Arizona spittle bug</name>
    <dbReference type="NCBI Taxonomy" id="38151"/>
    <lineage>
        <taxon>Eukaryota</taxon>
        <taxon>Metazoa</taxon>
        <taxon>Ecdysozoa</taxon>
        <taxon>Arthropoda</taxon>
        <taxon>Hexapoda</taxon>
        <taxon>Insecta</taxon>
        <taxon>Pterygota</taxon>
        <taxon>Neoptera</taxon>
        <taxon>Paraneoptera</taxon>
        <taxon>Hemiptera</taxon>
        <taxon>Auchenorrhyncha</taxon>
        <taxon>Cercopoidea</taxon>
        <taxon>Clastopteridae</taxon>
        <taxon>Clastoptera</taxon>
    </lineage>
</organism>
<dbReference type="PROSITE" id="PS50255">
    <property type="entry name" value="CYTOCHROME_B5_2"/>
    <property type="match status" value="1"/>
</dbReference>
<proteinExistence type="inferred from homology"/>
<keyword evidence="5 14" id="KW-0479">Metal-binding</keyword>